<dbReference type="EMBL" id="CAIIUA010000002">
    <property type="protein sequence ID" value="CAC9253264.1"/>
    <property type="molecule type" value="Genomic_DNA"/>
</dbReference>
<organism evidence="1 2">
    <name type="scientific">Citrobacter werkmanii</name>
    <dbReference type="NCBI Taxonomy" id="67827"/>
    <lineage>
        <taxon>Bacteria</taxon>
        <taxon>Pseudomonadati</taxon>
        <taxon>Pseudomonadota</taxon>
        <taxon>Gammaproteobacteria</taxon>
        <taxon>Enterobacterales</taxon>
        <taxon>Enterobacteriaceae</taxon>
        <taxon>Citrobacter</taxon>
        <taxon>Citrobacter freundii complex</taxon>
    </lineage>
</organism>
<comment type="caution">
    <text evidence="1">The sequence shown here is derived from an EMBL/GenBank/DDBJ whole genome shotgun (WGS) entry which is preliminary data.</text>
</comment>
<dbReference type="Proteomes" id="UP000837205">
    <property type="component" value="Unassembled WGS sequence"/>
</dbReference>
<reference evidence="1" key="1">
    <citation type="submission" date="2020-06" db="EMBL/GenBank/DDBJ databases">
        <authorList>
            <person name="Delgado-Blas J."/>
        </authorList>
    </citation>
    <scope>NUCLEOTIDE SEQUENCE</scope>
    <source>
        <strain evidence="1">BB1480</strain>
    </source>
</reference>
<evidence type="ECO:0000313" key="1">
    <source>
        <dbReference type="EMBL" id="CAC9253264.1"/>
    </source>
</evidence>
<accession>A0ABM8N5E0</accession>
<sequence length="108" mass="12165">MRSPVNDVTRRHEVLGPFIYLGTKAANQVFVDVTHHPIRHHVRVQVDLGKVLANLVQQARFLQPDHRIAKLKLLEDSAGVIRKQGDVVFQIAARLGATVVPREYSEVL</sequence>
<keyword evidence="2" id="KW-1185">Reference proteome</keyword>
<protein>
    <submittedName>
        <fullName evidence="1">Uncharacterized protein</fullName>
    </submittedName>
</protein>
<evidence type="ECO:0000313" key="2">
    <source>
        <dbReference type="Proteomes" id="UP000837205"/>
    </source>
</evidence>
<proteinExistence type="predicted"/>
<gene>
    <name evidence="1" type="ORF">TML_05292</name>
</gene>
<name>A0ABM8N5E0_9ENTR</name>